<dbReference type="EMBL" id="BAAAHU010000027">
    <property type="protein sequence ID" value="GAA1010910.1"/>
    <property type="molecule type" value="Genomic_DNA"/>
</dbReference>
<accession>A0ABN1T0W5</accession>
<name>A0ABN1T0W5_9ACTN</name>
<evidence type="ECO:0000313" key="2">
    <source>
        <dbReference type="Proteomes" id="UP001501072"/>
    </source>
</evidence>
<reference evidence="1 2" key="1">
    <citation type="journal article" date="2019" name="Int. J. Syst. Evol. Microbiol.">
        <title>The Global Catalogue of Microorganisms (GCM) 10K type strain sequencing project: providing services to taxonomists for standard genome sequencing and annotation.</title>
        <authorList>
            <consortium name="The Broad Institute Genomics Platform"/>
            <consortium name="The Broad Institute Genome Sequencing Center for Infectious Disease"/>
            <person name="Wu L."/>
            <person name="Ma J."/>
        </authorList>
    </citation>
    <scope>NUCLEOTIDE SEQUENCE [LARGE SCALE GENOMIC DNA]</scope>
    <source>
        <strain evidence="1 2">JCM 11269</strain>
    </source>
</reference>
<protein>
    <submittedName>
        <fullName evidence="1">Uncharacterized protein</fullName>
    </submittedName>
</protein>
<organism evidence="1 2">
    <name type="scientific">Streptomyces thermogriseus</name>
    <dbReference type="NCBI Taxonomy" id="75292"/>
    <lineage>
        <taxon>Bacteria</taxon>
        <taxon>Bacillati</taxon>
        <taxon>Actinomycetota</taxon>
        <taxon>Actinomycetes</taxon>
        <taxon>Kitasatosporales</taxon>
        <taxon>Streptomycetaceae</taxon>
        <taxon>Streptomyces</taxon>
    </lineage>
</organism>
<gene>
    <name evidence="1" type="ORF">GCM10009564_30400</name>
</gene>
<proteinExistence type="predicted"/>
<dbReference type="Proteomes" id="UP001501072">
    <property type="component" value="Unassembled WGS sequence"/>
</dbReference>
<comment type="caution">
    <text evidence="1">The sequence shown here is derived from an EMBL/GenBank/DDBJ whole genome shotgun (WGS) entry which is preliminary data.</text>
</comment>
<sequence>MEFGGGSDVLMNGSMLVPMASNQQARPGVGELAKDQKTGRVGVVMGEIGGRVQMRSAGGGIERKAMPGNVVAPEAREELSARLAVKNNNSRVGL</sequence>
<evidence type="ECO:0000313" key="1">
    <source>
        <dbReference type="EMBL" id="GAA1010910.1"/>
    </source>
</evidence>
<keyword evidence="2" id="KW-1185">Reference proteome</keyword>